<dbReference type="GO" id="GO:0003677">
    <property type="term" value="F:DNA binding"/>
    <property type="evidence" value="ECO:0007669"/>
    <property type="project" value="InterPro"/>
</dbReference>
<dbReference type="InterPro" id="IPR001387">
    <property type="entry name" value="Cro/C1-type_HTH"/>
</dbReference>
<dbReference type="SUPFAM" id="SSF47413">
    <property type="entry name" value="lambda repressor-like DNA-binding domains"/>
    <property type="match status" value="1"/>
</dbReference>
<name>A0A6N2REJ3_9ACTO</name>
<dbReference type="PROSITE" id="PS50943">
    <property type="entry name" value="HTH_CROC1"/>
    <property type="match status" value="1"/>
</dbReference>
<feature type="domain" description="HTH cro/C1-type" evidence="1">
    <location>
        <begin position="16"/>
        <end position="80"/>
    </location>
</feature>
<evidence type="ECO:0000259" key="1">
    <source>
        <dbReference type="PROSITE" id="PS50943"/>
    </source>
</evidence>
<sequence length="86" mass="9441">MVFWNDSNAREFGFTLRRLREEHELSQETLAYRSGVTKNQIQLLESGRASGRKGEARASNPRMTTLSGIAQALGMSVSALLAEAGL</sequence>
<protein>
    <submittedName>
        <fullName evidence="2">Helix-turn-helix domain protein</fullName>
    </submittedName>
</protein>
<accession>A0A6N2REJ3</accession>
<organism evidence="2">
    <name type="scientific">Schaalia odontolytica</name>
    <dbReference type="NCBI Taxonomy" id="1660"/>
    <lineage>
        <taxon>Bacteria</taxon>
        <taxon>Bacillati</taxon>
        <taxon>Actinomycetota</taxon>
        <taxon>Actinomycetes</taxon>
        <taxon>Actinomycetales</taxon>
        <taxon>Actinomycetaceae</taxon>
        <taxon>Schaalia</taxon>
    </lineage>
</organism>
<reference evidence="2" key="1">
    <citation type="submission" date="2019-11" db="EMBL/GenBank/DDBJ databases">
        <authorList>
            <person name="Feng L."/>
        </authorList>
    </citation>
    <scope>NUCLEOTIDE SEQUENCE</scope>
    <source>
        <strain evidence="2">AodontolyticusLFYP35</strain>
    </source>
</reference>
<dbReference type="Pfam" id="PF13560">
    <property type="entry name" value="HTH_31"/>
    <property type="match status" value="1"/>
</dbReference>
<dbReference type="InterPro" id="IPR010982">
    <property type="entry name" value="Lambda_DNA-bd_dom_sf"/>
</dbReference>
<dbReference type="AlphaFoldDB" id="A0A6N2REJ3"/>
<dbReference type="SMART" id="SM00530">
    <property type="entry name" value="HTH_XRE"/>
    <property type="match status" value="1"/>
</dbReference>
<dbReference type="EMBL" id="CACRSM010000002">
    <property type="protein sequence ID" value="VYS78130.1"/>
    <property type="molecule type" value="Genomic_DNA"/>
</dbReference>
<proteinExistence type="predicted"/>
<dbReference type="Gene3D" id="1.10.260.40">
    <property type="entry name" value="lambda repressor-like DNA-binding domains"/>
    <property type="match status" value="1"/>
</dbReference>
<dbReference type="CDD" id="cd00093">
    <property type="entry name" value="HTH_XRE"/>
    <property type="match status" value="1"/>
</dbReference>
<gene>
    <name evidence="2" type="ORF">AOLFYP35_00277</name>
</gene>
<evidence type="ECO:0000313" key="2">
    <source>
        <dbReference type="EMBL" id="VYS78130.1"/>
    </source>
</evidence>